<feature type="compositionally biased region" description="Polar residues" evidence="5">
    <location>
        <begin position="721"/>
        <end position="747"/>
    </location>
</feature>
<evidence type="ECO:0000256" key="1">
    <source>
        <dbReference type="ARBA" id="ARBA00004141"/>
    </source>
</evidence>
<dbReference type="GO" id="GO:0007166">
    <property type="term" value="P:cell surface receptor signaling pathway"/>
    <property type="evidence" value="ECO:0007669"/>
    <property type="project" value="InterPro"/>
</dbReference>
<protein>
    <recommendedName>
        <fullName evidence="7">G-protein coupled receptors family 2 profile 2 domain-containing protein</fullName>
    </recommendedName>
</protein>
<feature type="transmembrane region" description="Helical" evidence="6">
    <location>
        <begin position="507"/>
        <end position="530"/>
    </location>
</feature>
<evidence type="ECO:0000256" key="3">
    <source>
        <dbReference type="ARBA" id="ARBA00022989"/>
    </source>
</evidence>
<feature type="region of interest" description="Disordered" evidence="5">
    <location>
        <begin position="711"/>
        <end position="747"/>
    </location>
</feature>
<keyword evidence="2 6" id="KW-0812">Transmembrane</keyword>
<evidence type="ECO:0000256" key="5">
    <source>
        <dbReference type="SAM" id="MobiDB-lite"/>
    </source>
</evidence>
<dbReference type="Pfam" id="PF00002">
    <property type="entry name" value="7tm_2"/>
    <property type="match status" value="1"/>
</dbReference>
<feature type="transmembrane region" description="Helical" evidence="6">
    <location>
        <begin position="641"/>
        <end position="664"/>
    </location>
</feature>
<dbReference type="PANTHER" id="PTHR45902:SF1">
    <property type="entry name" value="LATROPHILIN RECEPTOR-LIKE PROTEIN A"/>
    <property type="match status" value="1"/>
</dbReference>
<dbReference type="InterPro" id="IPR053231">
    <property type="entry name" value="GPCR_LN-TM7"/>
</dbReference>
<feature type="domain" description="G-protein coupled receptors family 2 profile 2" evidence="7">
    <location>
        <begin position="438"/>
        <end position="692"/>
    </location>
</feature>
<feature type="transmembrane region" description="Helical" evidence="6">
    <location>
        <begin position="551"/>
        <end position="574"/>
    </location>
</feature>
<comment type="caution">
    <text evidence="8">The sequence shown here is derived from an EMBL/GenBank/DDBJ whole genome shotgun (WGS) entry which is preliminary data.</text>
</comment>
<evidence type="ECO:0000256" key="2">
    <source>
        <dbReference type="ARBA" id="ARBA00022692"/>
    </source>
</evidence>
<accession>A0AAN9G077</accession>
<evidence type="ECO:0000313" key="8">
    <source>
        <dbReference type="EMBL" id="KAK7090618.1"/>
    </source>
</evidence>
<keyword evidence="9" id="KW-1185">Reference proteome</keyword>
<feature type="transmembrane region" description="Helical" evidence="6">
    <location>
        <begin position="594"/>
        <end position="620"/>
    </location>
</feature>
<dbReference type="GO" id="GO:0004930">
    <property type="term" value="F:G protein-coupled receptor activity"/>
    <property type="evidence" value="ECO:0007669"/>
    <property type="project" value="InterPro"/>
</dbReference>
<feature type="transmembrane region" description="Helical" evidence="6">
    <location>
        <begin position="475"/>
        <end position="495"/>
    </location>
</feature>
<evidence type="ECO:0000256" key="4">
    <source>
        <dbReference type="ARBA" id="ARBA00023136"/>
    </source>
</evidence>
<proteinExistence type="predicted"/>
<reference evidence="8 9" key="1">
    <citation type="submission" date="2024-02" db="EMBL/GenBank/DDBJ databases">
        <title>Chromosome-scale genome assembly of the rough periwinkle Littorina saxatilis.</title>
        <authorList>
            <person name="De Jode A."/>
            <person name="Faria R."/>
            <person name="Formenti G."/>
            <person name="Sims Y."/>
            <person name="Smith T.P."/>
            <person name="Tracey A."/>
            <person name="Wood J.M.D."/>
            <person name="Zagrodzka Z.B."/>
            <person name="Johannesson K."/>
            <person name="Butlin R.K."/>
            <person name="Leder E.H."/>
        </authorList>
    </citation>
    <scope>NUCLEOTIDE SEQUENCE [LARGE SCALE GENOMIC DNA]</scope>
    <source>
        <strain evidence="8">Snail1</strain>
        <tissue evidence="8">Muscle</tissue>
    </source>
</reference>
<dbReference type="Gene3D" id="1.20.1070.10">
    <property type="entry name" value="Rhodopsin 7-helix transmembrane proteins"/>
    <property type="match status" value="1"/>
</dbReference>
<dbReference type="GO" id="GO:0016020">
    <property type="term" value="C:membrane"/>
    <property type="evidence" value="ECO:0007669"/>
    <property type="project" value="UniProtKB-SubCell"/>
</dbReference>
<dbReference type="InterPro" id="IPR017981">
    <property type="entry name" value="GPCR_2-like_7TM"/>
</dbReference>
<gene>
    <name evidence="8" type="ORF">V1264_010390</name>
</gene>
<comment type="subcellular location">
    <subcellularLocation>
        <location evidence="1">Membrane</location>
        <topology evidence="1">Multi-pass membrane protein</topology>
    </subcellularLocation>
</comment>
<name>A0AAN9G077_9CAEN</name>
<dbReference type="PRINTS" id="PR02001">
    <property type="entry name" value="GCR1CAMPR"/>
</dbReference>
<feature type="compositionally biased region" description="Polar residues" evidence="5">
    <location>
        <begin position="349"/>
        <end position="367"/>
    </location>
</feature>
<evidence type="ECO:0000313" key="9">
    <source>
        <dbReference type="Proteomes" id="UP001374579"/>
    </source>
</evidence>
<feature type="transmembrane region" description="Helical" evidence="6">
    <location>
        <begin position="670"/>
        <end position="690"/>
    </location>
</feature>
<organism evidence="8 9">
    <name type="scientific">Littorina saxatilis</name>
    <dbReference type="NCBI Taxonomy" id="31220"/>
    <lineage>
        <taxon>Eukaryota</taxon>
        <taxon>Metazoa</taxon>
        <taxon>Spiralia</taxon>
        <taxon>Lophotrochozoa</taxon>
        <taxon>Mollusca</taxon>
        <taxon>Gastropoda</taxon>
        <taxon>Caenogastropoda</taxon>
        <taxon>Littorinimorpha</taxon>
        <taxon>Littorinoidea</taxon>
        <taxon>Littorinidae</taxon>
        <taxon>Littorina</taxon>
    </lineage>
</organism>
<dbReference type="PANTHER" id="PTHR45902">
    <property type="entry name" value="LATROPHILIN RECEPTOR-LIKE PROTEIN A"/>
    <property type="match status" value="1"/>
</dbReference>
<dbReference type="PROSITE" id="PS50261">
    <property type="entry name" value="G_PROTEIN_RECEP_F2_4"/>
    <property type="match status" value="1"/>
</dbReference>
<feature type="region of interest" description="Disordered" evidence="5">
    <location>
        <begin position="325"/>
        <end position="367"/>
    </location>
</feature>
<feature type="compositionally biased region" description="Polar residues" evidence="5">
    <location>
        <begin position="325"/>
        <end position="338"/>
    </location>
</feature>
<dbReference type="Proteomes" id="UP001374579">
    <property type="component" value="Unassembled WGS sequence"/>
</dbReference>
<dbReference type="CDD" id="cd15039">
    <property type="entry name" value="7tmB3_Methuselah-like"/>
    <property type="match status" value="1"/>
</dbReference>
<dbReference type="InterPro" id="IPR000832">
    <property type="entry name" value="GPCR_2_secretin-like"/>
</dbReference>
<keyword evidence="3 6" id="KW-1133">Transmembrane helix</keyword>
<dbReference type="AlphaFoldDB" id="A0AAN9G077"/>
<dbReference type="EMBL" id="JBAMIC010000024">
    <property type="protein sequence ID" value="KAK7090618.1"/>
    <property type="molecule type" value="Genomic_DNA"/>
</dbReference>
<keyword evidence="4 6" id="KW-0472">Membrane</keyword>
<evidence type="ECO:0000259" key="7">
    <source>
        <dbReference type="PROSITE" id="PS50261"/>
    </source>
</evidence>
<dbReference type="InterPro" id="IPR022343">
    <property type="entry name" value="GCR1-cAMP_receptor"/>
</dbReference>
<evidence type="ECO:0000256" key="6">
    <source>
        <dbReference type="SAM" id="Phobius"/>
    </source>
</evidence>
<sequence>MVGPSTCRYPEPLPGVPEDSTFSTTCALLNEGALPDRVVPNATLFCAICNHLSHIYFDSCVVSIDTPFPFVLVVSSKALLSFATSSAIAALRDSCRCASDKVYDEFESKCQKLHCSLTRRLENGSCRPFFEKSEGVAYELTVRLTPTETEGVLEVPDTEILLDIAPSLHRELIRLTGLRMPQIDLFQMTVKTEQSQDRSLNAVLLIHSVDLKVKMITRTPYIVEELDDLLLLASRSAWNVNIGEKKLFRAAPIYSKTVDMDSLYSQYGFSPVPVLSSEGPYSYYIVDITSDLESIEGFPVSTDSYQPVQDSLNCSKVAFTLATDTSPQQTAGTNTRNPFQAPDAEGQSKKNAQTSEQTSSSIVQSVDETTGEVILSLDRDKGEVQHHPSGRRISFQYVEQREDGLVLVCAEQLYDTLTASTTHRPDPLVLEKFFSSHMIYASVACQSLSVVSLFVVLVTYCLFPELRTLPGKNTMGMVTSLFVAMLLFEVGVARVELPAVCTVLGVVIHFCLLSAFTWMVICSAYMFHVFKRVRASRHRQSEHDKSLFAKHVVLSLTLPALIVTPTLVGNWVAHRDDCVLDLGYGQGICYLSNTWSLALASVLPICVAVVTNLGFFIATLRAIRTLSAETLIATQRQRRQLTVYVRMSTLTGINWLAGLITAVIDSFVVWYIFIVLCGLQGVYVFVAFVCNKRVLALYRALLCCSVGGEKTKEKSRRDGTPVNTENTTFSNGQDYTRAAQPSSIDVD</sequence>
<feature type="transmembrane region" description="Helical" evidence="6">
    <location>
        <begin position="438"/>
        <end position="463"/>
    </location>
</feature>